<dbReference type="Proteomes" id="UP001362999">
    <property type="component" value="Unassembled WGS sequence"/>
</dbReference>
<evidence type="ECO:0000313" key="3">
    <source>
        <dbReference type="Proteomes" id="UP001362999"/>
    </source>
</evidence>
<proteinExistence type="predicted"/>
<comment type="caution">
    <text evidence="2">The sequence shown here is derived from an EMBL/GenBank/DDBJ whole genome shotgun (WGS) entry which is preliminary data.</text>
</comment>
<dbReference type="EMBL" id="JAWWNJ010000125">
    <property type="protein sequence ID" value="KAK6988173.1"/>
    <property type="molecule type" value="Genomic_DNA"/>
</dbReference>
<protein>
    <submittedName>
        <fullName evidence="2">Uncharacterized protein</fullName>
    </submittedName>
</protein>
<sequence>MYSLMVRESGKADLFVTQTDVTEENVKMDFDEYIAMVVDTASQSESSSAYPSEMSIKSSKQVFIVDASETGASAAHLPRQSVANRNVRRREAHDALKVTAARKGKAKEVVDLGPSRRIARAEHRKMTAQRPVQVESDPVEAFDPPVERLPEHLKLSRPEQRVEKAIRARSSAQGVDLGFDLRRVLAVKMKPYLKRTADRRERARSARMGEKRLPEVYASADVLIPAGSVHNVPIHGPFEGRNDWLVEKLIIGEEDENVLAAPTTWINTSCPVLPIANPSTRPRYIRKGEIVGHLRDPAKYADKPKDEEHLAKLDEEKRERAQEIENQGDFAAAPRAAFSVLWWDNVLESYDALPVTTRSQAQKDKVEDGTVEKSRDVSPASGNLPSSKVEGKTVEIPTGASPADDLPFPDGDHWTYPAGVSPSKELLEEEIETQTHILFAANPEFIQGISKGYRKDGYFRKHFVDSMPSPETLLTPSRFQKGKNGLLYFLDADWNARVCIPRSKVPQILNLVRLLGYSSQGGIP</sequence>
<feature type="compositionally biased region" description="Basic and acidic residues" evidence="1">
    <location>
        <begin position="361"/>
        <end position="376"/>
    </location>
</feature>
<evidence type="ECO:0000256" key="1">
    <source>
        <dbReference type="SAM" id="MobiDB-lite"/>
    </source>
</evidence>
<organism evidence="2 3">
    <name type="scientific">Favolaschia claudopus</name>
    <dbReference type="NCBI Taxonomy" id="2862362"/>
    <lineage>
        <taxon>Eukaryota</taxon>
        <taxon>Fungi</taxon>
        <taxon>Dikarya</taxon>
        <taxon>Basidiomycota</taxon>
        <taxon>Agaricomycotina</taxon>
        <taxon>Agaricomycetes</taxon>
        <taxon>Agaricomycetidae</taxon>
        <taxon>Agaricales</taxon>
        <taxon>Marasmiineae</taxon>
        <taxon>Mycenaceae</taxon>
        <taxon>Favolaschia</taxon>
    </lineage>
</organism>
<name>A0AAV9ZPR0_9AGAR</name>
<evidence type="ECO:0000313" key="2">
    <source>
        <dbReference type="EMBL" id="KAK6988173.1"/>
    </source>
</evidence>
<dbReference type="AlphaFoldDB" id="A0AAV9ZPR0"/>
<accession>A0AAV9ZPR0</accession>
<keyword evidence="3" id="KW-1185">Reference proteome</keyword>
<feature type="region of interest" description="Disordered" evidence="1">
    <location>
        <begin position="357"/>
        <end position="392"/>
    </location>
</feature>
<gene>
    <name evidence="2" type="ORF">R3P38DRAFT_2804868</name>
</gene>
<reference evidence="2 3" key="1">
    <citation type="journal article" date="2024" name="J Genomics">
        <title>Draft genome sequencing and assembly of Favolaschia claudopus CIRM-BRFM 2984 isolated from oak limbs.</title>
        <authorList>
            <person name="Navarro D."/>
            <person name="Drula E."/>
            <person name="Chaduli D."/>
            <person name="Cazenave R."/>
            <person name="Ahrendt S."/>
            <person name="Wang J."/>
            <person name="Lipzen A."/>
            <person name="Daum C."/>
            <person name="Barry K."/>
            <person name="Grigoriev I.V."/>
            <person name="Favel A."/>
            <person name="Rosso M.N."/>
            <person name="Martin F."/>
        </authorList>
    </citation>
    <scope>NUCLEOTIDE SEQUENCE [LARGE SCALE GENOMIC DNA]</scope>
    <source>
        <strain evidence="2 3">CIRM-BRFM 2984</strain>
    </source>
</reference>